<dbReference type="GO" id="GO:0005829">
    <property type="term" value="C:cytosol"/>
    <property type="evidence" value="ECO:0007669"/>
    <property type="project" value="TreeGrafter"/>
</dbReference>
<dbReference type="PRINTS" id="PR00039">
    <property type="entry name" value="HTHLYSR"/>
</dbReference>
<evidence type="ECO:0000313" key="8">
    <source>
        <dbReference type="Proteomes" id="UP000245166"/>
    </source>
</evidence>
<evidence type="ECO:0000259" key="6">
    <source>
        <dbReference type="PROSITE" id="PS50931"/>
    </source>
</evidence>
<comment type="caution">
    <text evidence="7">The sequence shown here is derived from an EMBL/GenBank/DDBJ whole genome shotgun (WGS) entry which is preliminary data.</text>
</comment>
<sequence>MTLTLEQLRGLEAVARTTNVTRAAAELFVSQPTLSRQLAALEAELGVELLHRGRGGAHLTDAGRALLPIARRMLADAATAAEAMRGFSQVERGRVVLGAPPTLCVSVVAEALADFRLSHPGVELVVHEAGSRQLRDVLAEGGVDLALTVTREQAASDPAVDTTPLFTEELVVASSAAAPAPQLGPDGDVAPGRPDDADDADGPDDGITLAALARLPQVVFNRGYDLRVATEAAFVAAGLTPVVAVEGAEMDAVLRFVERGVGVAVVPATILIGRPGLRGTRLSRPALTRTVVLSRRAGLRPSPASAALERALLAVVDRMVEEDHGAGALMRRA</sequence>
<dbReference type="AlphaFoldDB" id="A0A2U1ZTK9"/>
<dbReference type="InterPro" id="IPR036388">
    <property type="entry name" value="WH-like_DNA-bd_sf"/>
</dbReference>
<dbReference type="SUPFAM" id="SSF46785">
    <property type="entry name" value="Winged helix' DNA-binding domain"/>
    <property type="match status" value="1"/>
</dbReference>
<dbReference type="InterPro" id="IPR036390">
    <property type="entry name" value="WH_DNA-bd_sf"/>
</dbReference>
<feature type="compositionally biased region" description="Low complexity" evidence="5">
    <location>
        <begin position="177"/>
        <end position="192"/>
    </location>
</feature>
<evidence type="ECO:0000256" key="3">
    <source>
        <dbReference type="ARBA" id="ARBA00023125"/>
    </source>
</evidence>
<dbReference type="InterPro" id="IPR005119">
    <property type="entry name" value="LysR_subst-bd"/>
</dbReference>
<feature type="domain" description="HTH lysR-type" evidence="6">
    <location>
        <begin position="3"/>
        <end position="60"/>
    </location>
</feature>
<dbReference type="InterPro" id="IPR050950">
    <property type="entry name" value="HTH-type_LysR_regulators"/>
</dbReference>
<keyword evidence="2" id="KW-0805">Transcription regulation</keyword>
<dbReference type="InterPro" id="IPR000847">
    <property type="entry name" value="LysR_HTH_N"/>
</dbReference>
<dbReference type="CDD" id="cd05466">
    <property type="entry name" value="PBP2_LTTR_substrate"/>
    <property type="match status" value="1"/>
</dbReference>
<dbReference type="OrthoDB" id="3181812at2"/>
<dbReference type="Proteomes" id="UP000245166">
    <property type="component" value="Unassembled WGS sequence"/>
</dbReference>
<dbReference type="FunFam" id="1.10.10.10:FF:000001">
    <property type="entry name" value="LysR family transcriptional regulator"/>
    <property type="match status" value="1"/>
</dbReference>
<dbReference type="PANTHER" id="PTHR30419">
    <property type="entry name" value="HTH-TYPE TRANSCRIPTIONAL REGULATOR YBHD"/>
    <property type="match status" value="1"/>
</dbReference>
<evidence type="ECO:0000256" key="4">
    <source>
        <dbReference type="ARBA" id="ARBA00023163"/>
    </source>
</evidence>
<comment type="similarity">
    <text evidence="1">Belongs to the LysR transcriptional regulatory family.</text>
</comment>
<dbReference type="GO" id="GO:0003677">
    <property type="term" value="F:DNA binding"/>
    <property type="evidence" value="ECO:0007669"/>
    <property type="project" value="UniProtKB-KW"/>
</dbReference>
<keyword evidence="4" id="KW-0804">Transcription</keyword>
<name>A0A2U1ZTK9_9MICO</name>
<dbReference type="SUPFAM" id="SSF53850">
    <property type="entry name" value="Periplasmic binding protein-like II"/>
    <property type="match status" value="1"/>
</dbReference>
<evidence type="ECO:0000256" key="1">
    <source>
        <dbReference type="ARBA" id="ARBA00009437"/>
    </source>
</evidence>
<dbReference type="Gene3D" id="3.40.190.290">
    <property type="match status" value="1"/>
</dbReference>
<protein>
    <submittedName>
        <fullName evidence="7">LysR family transcriptional regulator</fullName>
    </submittedName>
</protein>
<evidence type="ECO:0000313" key="7">
    <source>
        <dbReference type="EMBL" id="PWD50262.1"/>
    </source>
</evidence>
<reference evidence="7 8" key="1">
    <citation type="submission" date="2018-03" db="EMBL/GenBank/DDBJ databases">
        <title>Genome assembly of novel Miniimonas species PCH200.</title>
        <authorList>
            <person name="Thakur V."/>
            <person name="Kumar V."/>
            <person name="Singh D."/>
        </authorList>
    </citation>
    <scope>NUCLEOTIDE SEQUENCE [LARGE SCALE GENOMIC DNA]</scope>
    <source>
        <strain evidence="7 8">PCH200</strain>
    </source>
</reference>
<dbReference type="PROSITE" id="PS50931">
    <property type="entry name" value="HTH_LYSR"/>
    <property type="match status" value="1"/>
</dbReference>
<dbReference type="Pfam" id="PF03466">
    <property type="entry name" value="LysR_substrate"/>
    <property type="match status" value="2"/>
</dbReference>
<dbReference type="Pfam" id="PF00126">
    <property type="entry name" value="HTH_1"/>
    <property type="match status" value="1"/>
</dbReference>
<evidence type="ECO:0000256" key="2">
    <source>
        <dbReference type="ARBA" id="ARBA00023015"/>
    </source>
</evidence>
<feature type="region of interest" description="Disordered" evidence="5">
    <location>
        <begin position="177"/>
        <end position="205"/>
    </location>
</feature>
<organism evidence="7 8">
    <name type="scientific">Serinibacter arcticus</name>
    <dbReference type="NCBI Taxonomy" id="1655435"/>
    <lineage>
        <taxon>Bacteria</taxon>
        <taxon>Bacillati</taxon>
        <taxon>Actinomycetota</taxon>
        <taxon>Actinomycetes</taxon>
        <taxon>Micrococcales</taxon>
        <taxon>Beutenbergiaceae</taxon>
        <taxon>Serinibacter</taxon>
    </lineage>
</organism>
<evidence type="ECO:0000256" key="5">
    <source>
        <dbReference type="SAM" id="MobiDB-lite"/>
    </source>
</evidence>
<dbReference type="GO" id="GO:0003700">
    <property type="term" value="F:DNA-binding transcription factor activity"/>
    <property type="evidence" value="ECO:0007669"/>
    <property type="project" value="InterPro"/>
</dbReference>
<dbReference type="RefSeq" id="WP_109228645.1">
    <property type="nucleotide sequence ID" value="NZ_PYHR01000002.1"/>
</dbReference>
<keyword evidence="8" id="KW-1185">Reference proteome</keyword>
<gene>
    <name evidence="7" type="ORF">C8046_05895</name>
</gene>
<dbReference type="Gene3D" id="1.10.10.10">
    <property type="entry name" value="Winged helix-like DNA-binding domain superfamily/Winged helix DNA-binding domain"/>
    <property type="match status" value="1"/>
</dbReference>
<accession>A0A2U1ZTK9</accession>
<keyword evidence="3" id="KW-0238">DNA-binding</keyword>
<proteinExistence type="inferred from homology"/>
<dbReference type="EMBL" id="PYHR01000002">
    <property type="protein sequence ID" value="PWD50262.1"/>
    <property type="molecule type" value="Genomic_DNA"/>
</dbReference>